<dbReference type="Proteomes" id="UP000295367">
    <property type="component" value="Unassembled WGS sequence"/>
</dbReference>
<gene>
    <name evidence="8" type="ORF">EDC63_10972</name>
</gene>
<dbReference type="InterPro" id="IPR001789">
    <property type="entry name" value="Sig_transdc_resp-reg_receiver"/>
</dbReference>
<keyword evidence="2" id="KW-0805">Transcription regulation</keyword>
<dbReference type="SUPFAM" id="SSF46894">
    <property type="entry name" value="C-terminal effector domain of the bipartite response regulators"/>
    <property type="match status" value="1"/>
</dbReference>
<evidence type="ECO:0000313" key="8">
    <source>
        <dbReference type="EMBL" id="TCV85401.1"/>
    </source>
</evidence>
<dbReference type="OrthoDB" id="9816469at2"/>
<dbReference type="PANTHER" id="PTHR43214:SF41">
    <property type="entry name" value="NITRATE_NITRITE RESPONSE REGULATOR PROTEIN NARP"/>
    <property type="match status" value="1"/>
</dbReference>
<proteinExistence type="predicted"/>
<dbReference type="CDD" id="cd06170">
    <property type="entry name" value="LuxR_C_like"/>
    <property type="match status" value="1"/>
</dbReference>
<keyword evidence="1 5" id="KW-0597">Phosphoprotein</keyword>
<evidence type="ECO:0000259" key="7">
    <source>
        <dbReference type="PROSITE" id="PS50110"/>
    </source>
</evidence>
<dbReference type="AlphaFoldDB" id="A0A4R3Y257"/>
<feature type="modified residue" description="4-aspartylphosphate" evidence="5">
    <location>
        <position position="53"/>
    </location>
</feature>
<evidence type="ECO:0000313" key="9">
    <source>
        <dbReference type="Proteomes" id="UP000295367"/>
    </source>
</evidence>
<evidence type="ECO:0000259" key="6">
    <source>
        <dbReference type="PROSITE" id="PS50043"/>
    </source>
</evidence>
<dbReference type="PRINTS" id="PR00038">
    <property type="entry name" value="HTHLUXR"/>
</dbReference>
<dbReference type="Pfam" id="PF00196">
    <property type="entry name" value="GerE"/>
    <property type="match status" value="1"/>
</dbReference>
<dbReference type="PROSITE" id="PS50043">
    <property type="entry name" value="HTH_LUXR_2"/>
    <property type="match status" value="1"/>
</dbReference>
<dbReference type="GO" id="GO:0000160">
    <property type="term" value="P:phosphorelay signal transduction system"/>
    <property type="evidence" value="ECO:0007669"/>
    <property type="project" value="InterPro"/>
</dbReference>
<organism evidence="8 9">
    <name type="scientific">Sulfurirhabdus autotrophica</name>
    <dbReference type="NCBI Taxonomy" id="1706046"/>
    <lineage>
        <taxon>Bacteria</taxon>
        <taxon>Pseudomonadati</taxon>
        <taxon>Pseudomonadota</taxon>
        <taxon>Betaproteobacteria</taxon>
        <taxon>Nitrosomonadales</taxon>
        <taxon>Sulfuricellaceae</taxon>
        <taxon>Sulfurirhabdus</taxon>
    </lineage>
</organism>
<dbReference type="InterPro" id="IPR016032">
    <property type="entry name" value="Sig_transdc_resp-reg_C-effctor"/>
</dbReference>
<reference evidence="8 9" key="1">
    <citation type="submission" date="2019-03" db="EMBL/GenBank/DDBJ databases">
        <title>Genomic Encyclopedia of Type Strains, Phase IV (KMG-IV): sequencing the most valuable type-strain genomes for metagenomic binning, comparative biology and taxonomic classification.</title>
        <authorList>
            <person name="Goeker M."/>
        </authorList>
    </citation>
    <scope>NUCLEOTIDE SEQUENCE [LARGE SCALE GENOMIC DNA]</scope>
    <source>
        <strain evidence="8 9">DSM 100309</strain>
    </source>
</reference>
<dbReference type="EMBL" id="SMCO01000009">
    <property type="protein sequence ID" value="TCV85401.1"/>
    <property type="molecule type" value="Genomic_DNA"/>
</dbReference>
<dbReference type="SMART" id="SM00448">
    <property type="entry name" value="REC"/>
    <property type="match status" value="1"/>
</dbReference>
<dbReference type="SUPFAM" id="SSF52172">
    <property type="entry name" value="CheY-like"/>
    <property type="match status" value="1"/>
</dbReference>
<dbReference type="GO" id="GO:0006355">
    <property type="term" value="P:regulation of DNA-templated transcription"/>
    <property type="evidence" value="ECO:0007669"/>
    <property type="project" value="InterPro"/>
</dbReference>
<dbReference type="Pfam" id="PF00072">
    <property type="entry name" value="Response_reg"/>
    <property type="match status" value="1"/>
</dbReference>
<dbReference type="SMART" id="SM00421">
    <property type="entry name" value="HTH_LUXR"/>
    <property type="match status" value="1"/>
</dbReference>
<name>A0A4R3Y257_9PROT</name>
<feature type="domain" description="Response regulatory" evidence="7">
    <location>
        <begin position="2"/>
        <end position="118"/>
    </location>
</feature>
<evidence type="ECO:0000256" key="1">
    <source>
        <dbReference type="ARBA" id="ARBA00022553"/>
    </source>
</evidence>
<dbReference type="PROSITE" id="PS50110">
    <property type="entry name" value="RESPONSE_REGULATORY"/>
    <property type="match status" value="1"/>
</dbReference>
<dbReference type="GO" id="GO:0003677">
    <property type="term" value="F:DNA binding"/>
    <property type="evidence" value="ECO:0007669"/>
    <property type="project" value="UniProtKB-KW"/>
</dbReference>
<evidence type="ECO:0000256" key="4">
    <source>
        <dbReference type="ARBA" id="ARBA00023163"/>
    </source>
</evidence>
<comment type="caution">
    <text evidence="8">The sequence shown here is derived from an EMBL/GenBank/DDBJ whole genome shotgun (WGS) entry which is preliminary data.</text>
</comment>
<dbReference type="InterPro" id="IPR039420">
    <property type="entry name" value="WalR-like"/>
</dbReference>
<accession>A0A4R3Y257</accession>
<evidence type="ECO:0000256" key="3">
    <source>
        <dbReference type="ARBA" id="ARBA00023125"/>
    </source>
</evidence>
<dbReference type="InterPro" id="IPR058245">
    <property type="entry name" value="NreC/VraR/RcsB-like_REC"/>
</dbReference>
<feature type="domain" description="HTH luxR-type" evidence="6">
    <location>
        <begin position="141"/>
        <end position="206"/>
    </location>
</feature>
<evidence type="ECO:0000256" key="5">
    <source>
        <dbReference type="PROSITE-ProRule" id="PRU00169"/>
    </source>
</evidence>
<keyword evidence="9" id="KW-1185">Reference proteome</keyword>
<dbReference type="Gene3D" id="3.40.50.2300">
    <property type="match status" value="1"/>
</dbReference>
<keyword evidence="4" id="KW-0804">Transcription</keyword>
<dbReference type="RefSeq" id="WP_124946736.1">
    <property type="nucleotide sequence ID" value="NZ_BHVT01000039.1"/>
</dbReference>
<dbReference type="InterPro" id="IPR011006">
    <property type="entry name" value="CheY-like_superfamily"/>
</dbReference>
<dbReference type="PANTHER" id="PTHR43214">
    <property type="entry name" value="TWO-COMPONENT RESPONSE REGULATOR"/>
    <property type="match status" value="1"/>
</dbReference>
<dbReference type="CDD" id="cd17535">
    <property type="entry name" value="REC_NarL-like"/>
    <property type="match status" value="1"/>
</dbReference>
<keyword evidence="3" id="KW-0238">DNA-binding</keyword>
<protein>
    <submittedName>
        <fullName evidence="8">LuxR family two component transcriptional regulator</fullName>
    </submittedName>
</protein>
<evidence type="ECO:0000256" key="2">
    <source>
        <dbReference type="ARBA" id="ARBA00023015"/>
    </source>
</evidence>
<dbReference type="InterPro" id="IPR000792">
    <property type="entry name" value="Tscrpt_reg_LuxR_C"/>
</dbReference>
<sequence length="209" mass="23104">MKILVADDHAIVRAGLKQILSANSDMEVAGEAQNGQEALEAISKDHWDVVLLDMSMPGLSGIDLIKRIKEKKPEINILVLSMHQEDQFAVRALKAGASGYLNKDSASELLVSAIRRVAAGGKHISRVLAEKLAYEIDPFKSTPSHETLSDREFQIFRMIAEGMLISEIANELSLSPKTVSTHKHRLMTKLNIGNNVELIQYAMENALFK</sequence>